<protein>
    <submittedName>
        <fullName evidence="10">MYB family transcription factor</fullName>
    </submittedName>
</protein>
<feature type="domain" description="Myb-like" evidence="8">
    <location>
        <begin position="132"/>
        <end position="182"/>
    </location>
</feature>
<evidence type="ECO:0000256" key="6">
    <source>
        <dbReference type="ARBA" id="ARBA00023242"/>
    </source>
</evidence>
<keyword evidence="6" id="KW-0539">Nucleus</keyword>
<dbReference type="InterPro" id="IPR050560">
    <property type="entry name" value="MYB_TF"/>
</dbReference>
<name>A0A896WBM1_MELAB</name>
<dbReference type="PANTHER" id="PTHR45614">
    <property type="entry name" value="MYB PROTEIN-RELATED"/>
    <property type="match status" value="1"/>
</dbReference>
<dbReference type="InterPro" id="IPR017930">
    <property type="entry name" value="Myb_dom"/>
</dbReference>
<feature type="domain" description="HTH myb-type" evidence="9">
    <location>
        <begin position="136"/>
        <end position="186"/>
    </location>
</feature>
<feature type="domain" description="Myb-like" evidence="8">
    <location>
        <begin position="80"/>
        <end position="131"/>
    </location>
</feature>
<keyword evidence="4" id="KW-0238">DNA-binding</keyword>
<dbReference type="PROSITE" id="PS50090">
    <property type="entry name" value="MYB_LIKE"/>
    <property type="match status" value="3"/>
</dbReference>
<feature type="domain" description="Myb-like" evidence="8">
    <location>
        <begin position="28"/>
        <end position="79"/>
    </location>
</feature>
<organism evidence="10">
    <name type="scientific">Melilotus albus</name>
    <name type="common">White sweet clover</name>
    <name type="synonym">Melilotus officinalis subsp. albus</name>
    <dbReference type="NCBI Taxonomy" id="47082"/>
    <lineage>
        <taxon>Eukaryota</taxon>
        <taxon>Viridiplantae</taxon>
        <taxon>Streptophyta</taxon>
        <taxon>Embryophyta</taxon>
        <taxon>Tracheophyta</taxon>
        <taxon>Spermatophyta</taxon>
        <taxon>Magnoliopsida</taxon>
        <taxon>eudicotyledons</taxon>
        <taxon>Gunneridae</taxon>
        <taxon>Pentapetalae</taxon>
        <taxon>rosids</taxon>
        <taxon>fabids</taxon>
        <taxon>Fabales</taxon>
        <taxon>Fabaceae</taxon>
        <taxon>Papilionoideae</taxon>
        <taxon>50 kb inversion clade</taxon>
        <taxon>NPAAA clade</taxon>
        <taxon>Hologalegina</taxon>
        <taxon>IRL clade</taxon>
        <taxon>Trifolieae</taxon>
        <taxon>Melilotus</taxon>
    </lineage>
</organism>
<sequence length="905" mass="100959">MGSETKIPAPSDGVQKIRALHGRTTGPTRRSTKGQWTPEEDDILRKAVERFQGKNWKKIAECFKDRTDVQCLHRWQKVLNPELIKGPWSKEEDETIVDLVNKYGPKKWSTIAQHLPGRIGKQCRERWHNHLNPSINKEAWTQDEELALIHAHQIYGNRWAELSKFLPGRTDNAIKNHWNSSVKKKLDSYLASGLLAQFQNVPLVGNPNQPIASSSARLQFGVDDNGPRRAEGEEVSQCSQESANDSHFPSGTELSIVVIQNGEEYRSNDESNQASCSEPYYMSLDDVTRQEVCCSQFHEQKYSNEPGSSSANLGCQFNLHALPNISSQEFGQESSQLQNDSLAPSESHDMMIVPYEYRPSSMDNAQGEQNMLITDDECCRFLFSEAMSDGCFSSEVVNNVDLSGCTSSLCQSSLSSDGRMIMYTAEANQLVGSEDQQFVSREDVVKDDSLKLEPVNSSGCGSDTKQTYYPIDEKSNVHIQQEETGGTLCYEPPRFPSLDIPFLSCDLIQSGDMQQEFSPLGIRQFMMSSMNCLTPFRLWDSPSRIDSPNALLKSAAKTFTSTPSIMKKKKRNRDLLSPLSDRRMEKKHEIDMTSTLIRNFSRLDVMFDDNETQGIEDDKENCGPAFKVEDKSNSKEKIEQPLLDVDSKMKTDDETAAEIVQQPSRVLVEHDMNDPSLYSPNQIGLKSDIVLSLSARSHKKSVSRLNSPCVRLKEHERLSVSVTCVQSVCASSIPGENMGDQTGNDEGFETNSIFGGTPFRKSFESPSAWKSPLFINTFLSSPRIDAEITIEDYGCFFSPGDKSGYDALGWIKQIGEHTAAQYANALEVLENETPKALPKGASGNDQENHDPHNQLGNHSTSPSNALVERRMLDFSECGTPNKGDKGKSSAMSVSSPSSYLLKSCR</sequence>
<dbReference type="GO" id="GO:0005634">
    <property type="term" value="C:nucleus"/>
    <property type="evidence" value="ECO:0007669"/>
    <property type="project" value="UniProtKB-SubCell"/>
</dbReference>
<dbReference type="SMART" id="SM00717">
    <property type="entry name" value="SANT"/>
    <property type="match status" value="3"/>
</dbReference>
<evidence type="ECO:0000259" key="8">
    <source>
        <dbReference type="PROSITE" id="PS50090"/>
    </source>
</evidence>
<reference evidence="10" key="1">
    <citation type="journal article" name="Plants (Basel)">
        <title>NAC and MYB Families and Lignin Biosynthesis-Related Members Identification and Expression Analysis in Melilotus albus.</title>
        <authorList>
            <person name="Chen L."/>
            <person name="Wu F."/>
            <person name="Zhang J."/>
        </authorList>
    </citation>
    <scope>NUCLEOTIDE SEQUENCE</scope>
</reference>
<evidence type="ECO:0000259" key="9">
    <source>
        <dbReference type="PROSITE" id="PS51294"/>
    </source>
</evidence>
<dbReference type="GO" id="GO:0000978">
    <property type="term" value="F:RNA polymerase II cis-regulatory region sequence-specific DNA binding"/>
    <property type="evidence" value="ECO:0007669"/>
    <property type="project" value="TreeGrafter"/>
</dbReference>
<dbReference type="Gene3D" id="1.10.10.60">
    <property type="entry name" value="Homeodomain-like"/>
    <property type="match status" value="3"/>
</dbReference>
<dbReference type="PROSITE" id="PS51294">
    <property type="entry name" value="HTH_MYB"/>
    <property type="match status" value="3"/>
</dbReference>
<accession>A0A896WBM1</accession>
<feature type="region of interest" description="Disordered" evidence="7">
    <location>
        <begin position="224"/>
        <end position="251"/>
    </location>
</feature>
<feature type="compositionally biased region" description="Polar residues" evidence="7">
    <location>
        <begin position="854"/>
        <end position="864"/>
    </location>
</feature>
<keyword evidence="2" id="KW-0677">Repeat</keyword>
<evidence type="ECO:0000256" key="7">
    <source>
        <dbReference type="SAM" id="MobiDB-lite"/>
    </source>
</evidence>
<keyword evidence="3" id="KW-0805">Transcription regulation</keyword>
<evidence type="ECO:0000256" key="1">
    <source>
        <dbReference type="ARBA" id="ARBA00004123"/>
    </source>
</evidence>
<feature type="region of interest" description="Disordered" evidence="7">
    <location>
        <begin position="1"/>
        <end position="37"/>
    </location>
</feature>
<evidence type="ECO:0000313" key="10">
    <source>
        <dbReference type="EMBL" id="QSD99799.1"/>
    </source>
</evidence>
<feature type="domain" description="HTH myb-type" evidence="9">
    <location>
        <begin position="28"/>
        <end position="79"/>
    </location>
</feature>
<dbReference type="FunFam" id="1.10.10.60:FF:000324">
    <property type="entry name" value="Transcription factor MYB3R-2"/>
    <property type="match status" value="1"/>
</dbReference>
<dbReference type="FunFam" id="1.10.10.60:FF:000010">
    <property type="entry name" value="Transcriptional activator Myb isoform A"/>
    <property type="match status" value="1"/>
</dbReference>
<feature type="compositionally biased region" description="Polar residues" evidence="7">
    <location>
        <begin position="25"/>
        <end position="35"/>
    </location>
</feature>
<dbReference type="EMBL" id="MW302645">
    <property type="protein sequence ID" value="QSD99799.1"/>
    <property type="molecule type" value="Genomic_DNA"/>
</dbReference>
<keyword evidence="5" id="KW-0804">Transcription</keyword>
<feature type="domain" description="HTH myb-type" evidence="9">
    <location>
        <begin position="80"/>
        <end position="135"/>
    </location>
</feature>
<dbReference type="InterPro" id="IPR009057">
    <property type="entry name" value="Homeodomain-like_sf"/>
</dbReference>
<dbReference type="FunFam" id="1.10.10.60:FF:000016">
    <property type="entry name" value="Transcriptional activator Myb isoform A"/>
    <property type="match status" value="1"/>
</dbReference>
<evidence type="ECO:0000256" key="5">
    <source>
        <dbReference type="ARBA" id="ARBA00023163"/>
    </source>
</evidence>
<dbReference type="Pfam" id="PF00249">
    <property type="entry name" value="Myb_DNA-binding"/>
    <property type="match status" value="3"/>
</dbReference>
<dbReference type="GO" id="GO:0000981">
    <property type="term" value="F:DNA-binding transcription factor activity, RNA polymerase II-specific"/>
    <property type="evidence" value="ECO:0007669"/>
    <property type="project" value="TreeGrafter"/>
</dbReference>
<comment type="subcellular location">
    <subcellularLocation>
        <location evidence="1">Nucleus</location>
    </subcellularLocation>
</comment>
<evidence type="ECO:0000256" key="4">
    <source>
        <dbReference type="ARBA" id="ARBA00023125"/>
    </source>
</evidence>
<dbReference type="CDD" id="cd00167">
    <property type="entry name" value="SANT"/>
    <property type="match status" value="3"/>
</dbReference>
<feature type="region of interest" description="Disordered" evidence="7">
    <location>
        <begin position="835"/>
        <end position="905"/>
    </location>
</feature>
<feature type="compositionally biased region" description="Polar residues" evidence="7">
    <location>
        <begin position="236"/>
        <end position="251"/>
    </location>
</feature>
<gene>
    <name evidence="10" type="primary">EVM0036915.1</name>
</gene>
<evidence type="ECO:0000256" key="2">
    <source>
        <dbReference type="ARBA" id="ARBA00022737"/>
    </source>
</evidence>
<feature type="compositionally biased region" description="Low complexity" evidence="7">
    <location>
        <begin position="888"/>
        <end position="905"/>
    </location>
</feature>
<dbReference type="SUPFAM" id="SSF46689">
    <property type="entry name" value="Homeodomain-like"/>
    <property type="match status" value="2"/>
</dbReference>
<dbReference type="InterPro" id="IPR001005">
    <property type="entry name" value="SANT/Myb"/>
</dbReference>
<dbReference type="AlphaFoldDB" id="A0A896WBM1"/>
<dbReference type="PANTHER" id="PTHR45614:SF266">
    <property type="entry name" value="TRANSCRIPTION FACTOR MYB3R-4"/>
    <property type="match status" value="1"/>
</dbReference>
<proteinExistence type="predicted"/>
<evidence type="ECO:0000256" key="3">
    <source>
        <dbReference type="ARBA" id="ARBA00023015"/>
    </source>
</evidence>